<dbReference type="Proteomes" id="UP000320762">
    <property type="component" value="Unassembled WGS sequence"/>
</dbReference>
<evidence type="ECO:0000313" key="4">
    <source>
        <dbReference type="EMBL" id="TRM60014.1"/>
    </source>
</evidence>
<evidence type="ECO:0000313" key="5">
    <source>
        <dbReference type="Proteomes" id="UP000320762"/>
    </source>
</evidence>
<feature type="transmembrane region" description="Helical" evidence="2">
    <location>
        <begin position="12"/>
        <end position="30"/>
    </location>
</feature>
<dbReference type="OrthoDB" id="630188at2759"/>
<evidence type="ECO:0000259" key="3">
    <source>
        <dbReference type="Pfam" id="PF13839"/>
    </source>
</evidence>
<dbReference type="PANTHER" id="PTHR32285">
    <property type="entry name" value="PROTEIN TRICHOME BIREFRINGENCE-LIKE 9-RELATED"/>
    <property type="match status" value="1"/>
</dbReference>
<keyword evidence="2" id="KW-0472">Membrane</keyword>
<comment type="similarity">
    <text evidence="1">Belongs to the PC-esterase family. TBL subfamily.</text>
</comment>
<dbReference type="InterPro" id="IPR026057">
    <property type="entry name" value="TBL_C"/>
</dbReference>
<dbReference type="Pfam" id="PF13839">
    <property type="entry name" value="PC-Esterase"/>
    <property type="match status" value="1"/>
</dbReference>
<proteinExistence type="inferred from homology"/>
<name>A0A550C5E1_9AGAR</name>
<keyword evidence="2" id="KW-1133">Transmembrane helix</keyword>
<dbReference type="GO" id="GO:0016413">
    <property type="term" value="F:O-acetyltransferase activity"/>
    <property type="evidence" value="ECO:0007669"/>
    <property type="project" value="InterPro"/>
</dbReference>
<dbReference type="PANTHER" id="PTHR32285:SF48">
    <property type="entry name" value="PROTEIN TRICHOME BIREFRINGENCE-LIKE 19"/>
    <property type="match status" value="1"/>
</dbReference>
<evidence type="ECO:0000256" key="1">
    <source>
        <dbReference type="ARBA" id="ARBA00007727"/>
    </source>
</evidence>
<dbReference type="EMBL" id="VDMD01000024">
    <property type="protein sequence ID" value="TRM60014.1"/>
    <property type="molecule type" value="Genomic_DNA"/>
</dbReference>
<protein>
    <recommendedName>
        <fullName evidence="3">Trichome birefringence-like C-terminal domain-containing protein</fullName>
    </recommendedName>
</protein>
<keyword evidence="2" id="KW-0812">Transmembrane</keyword>
<gene>
    <name evidence="4" type="ORF">BD626DRAFT_506185</name>
</gene>
<reference evidence="4 5" key="1">
    <citation type="journal article" date="2019" name="New Phytol.">
        <title>Comparative genomics reveals unique wood-decay strategies and fruiting body development in the Schizophyllaceae.</title>
        <authorList>
            <person name="Almasi E."/>
            <person name="Sahu N."/>
            <person name="Krizsan K."/>
            <person name="Balint B."/>
            <person name="Kovacs G.M."/>
            <person name="Kiss B."/>
            <person name="Cseklye J."/>
            <person name="Drula E."/>
            <person name="Henrissat B."/>
            <person name="Nagy I."/>
            <person name="Chovatia M."/>
            <person name="Adam C."/>
            <person name="LaButti K."/>
            <person name="Lipzen A."/>
            <person name="Riley R."/>
            <person name="Grigoriev I.V."/>
            <person name="Nagy L.G."/>
        </authorList>
    </citation>
    <scope>NUCLEOTIDE SEQUENCE [LARGE SCALE GENOMIC DNA]</scope>
    <source>
        <strain evidence="4 5">NL-1724</strain>
    </source>
</reference>
<dbReference type="AlphaFoldDB" id="A0A550C5E1"/>
<feature type="domain" description="Trichome birefringence-like C-terminal" evidence="3">
    <location>
        <begin position="166"/>
        <end position="461"/>
    </location>
</feature>
<keyword evidence="5" id="KW-1185">Reference proteome</keyword>
<accession>A0A550C5E1</accession>
<evidence type="ECO:0000256" key="2">
    <source>
        <dbReference type="SAM" id="Phobius"/>
    </source>
</evidence>
<organism evidence="4 5">
    <name type="scientific">Schizophyllum amplum</name>
    <dbReference type="NCBI Taxonomy" id="97359"/>
    <lineage>
        <taxon>Eukaryota</taxon>
        <taxon>Fungi</taxon>
        <taxon>Dikarya</taxon>
        <taxon>Basidiomycota</taxon>
        <taxon>Agaricomycotina</taxon>
        <taxon>Agaricomycetes</taxon>
        <taxon>Agaricomycetidae</taxon>
        <taxon>Agaricales</taxon>
        <taxon>Schizophyllaceae</taxon>
        <taxon>Schizophyllum</taxon>
    </lineage>
</organism>
<sequence length="474" mass="54855">MVTVRPFLSRRSLLWALLPVIALVTTMLHFRSFEDIYFSHDDASSDEPFYPPDHPADVEVAVTRPTSQWCQVGECSTGRWVPRTPEFQSLGELQAAYMNYMEDPWSHCPVYQDVNGHLIPDDEKPALEAQRLVDLLNWEWVPDRGRMLDLDFEDFVVRLLRSPGGMVMIGDSITRQHHVAITYMVRQANLTFAYNPDHLEYTNIEHVHQFKAGVPASRLQRPFLTLIQNHLSLSEAELRAITQADPNQAWRHAQARVDDWDKIVKHLATPIPEEENTVTEDTVVLFNSGAHWSRGVLYIIPQSTMAEEHARLSDAYRKMARIHIERLRAVPRATLFFRSTTPGHPSCQRLTTPYRDGAQAETLEAGASVRLMQTAKNNEDRKTFARWDWDQFAPHNDIFREEIARENARQSAPRGRPPRWHYLDVYDIALQRPDAHWEPGKDCLHWCTPVVVDEWTRQLLHQLALVEGRLPEDE</sequence>
<comment type="caution">
    <text evidence="4">The sequence shown here is derived from an EMBL/GenBank/DDBJ whole genome shotgun (WGS) entry which is preliminary data.</text>
</comment>
<dbReference type="InterPro" id="IPR029962">
    <property type="entry name" value="TBL"/>
</dbReference>